<dbReference type="HOGENOM" id="CLU_957543_0_0_1"/>
<keyword evidence="2" id="KW-1185">Reference proteome</keyword>
<dbReference type="Gene3D" id="3.30.1330.30">
    <property type="match status" value="1"/>
</dbReference>
<reference evidence="2" key="1">
    <citation type="submission" date="2011-08" db="EMBL/GenBank/DDBJ databases">
        <authorList>
            <person name="Rombauts S."/>
        </authorList>
    </citation>
    <scope>NUCLEOTIDE SEQUENCE</scope>
    <source>
        <strain evidence="2">London</strain>
    </source>
</reference>
<name>T1KIF7_TETUR</name>
<accession>T1KIF7</accession>
<sequence>MSSKTKKNNKSKKIRKITFLQGKEGETLTSFKQSDGQEINSFFSGLISNHPECAFNNQRFKKPEKVTTTEEADNDKVEEAKSKNPIKDELIFGITEVMRKIQRNLVIGVVISDPLTIHLQATLRDLCQEFGVAYLISKNLDNLSNILGISKLACFGLTEKVKDPLSLCHPLFQTFKQLTQNPSQEIIQKSSTLTKQQTKSDAIKKSSGDEFVFDMPPEENFFIEVEEANTPSEIEKFSDENTPKLKMADFINVEETTNYFPSRSFFKHIDLTIPWVDVKAETRKISNLGQH</sequence>
<evidence type="ECO:0008006" key="3">
    <source>
        <dbReference type="Google" id="ProtNLM"/>
    </source>
</evidence>
<organism evidence="1 2">
    <name type="scientific">Tetranychus urticae</name>
    <name type="common">Two-spotted spider mite</name>
    <dbReference type="NCBI Taxonomy" id="32264"/>
    <lineage>
        <taxon>Eukaryota</taxon>
        <taxon>Metazoa</taxon>
        <taxon>Ecdysozoa</taxon>
        <taxon>Arthropoda</taxon>
        <taxon>Chelicerata</taxon>
        <taxon>Arachnida</taxon>
        <taxon>Acari</taxon>
        <taxon>Acariformes</taxon>
        <taxon>Trombidiformes</taxon>
        <taxon>Prostigmata</taxon>
        <taxon>Eleutherengona</taxon>
        <taxon>Raphignathae</taxon>
        <taxon>Tetranychoidea</taxon>
        <taxon>Tetranychidae</taxon>
        <taxon>Tetranychus</taxon>
    </lineage>
</organism>
<proteinExistence type="predicted"/>
<dbReference type="EnsemblMetazoa" id="tetur12g01200.1">
    <property type="protein sequence ID" value="tetur12g01200.1"/>
    <property type="gene ID" value="tetur12g01200"/>
</dbReference>
<dbReference type="SUPFAM" id="SSF55315">
    <property type="entry name" value="L30e-like"/>
    <property type="match status" value="1"/>
</dbReference>
<dbReference type="Proteomes" id="UP000015104">
    <property type="component" value="Unassembled WGS sequence"/>
</dbReference>
<reference evidence="1" key="2">
    <citation type="submission" date="2015-06" db="UniProtKB">
        <authorList>
            <consortium name="EnsemblMetazoa"/>
        </authorList>
    </citation>
    <scope>IDENTIFICATION</scope>
</reference>
<protein>
    <recommendedName>
        <fullName evidence="3">Ribosomal protein L7Ae/L30e/S12e/Gadd45 domain-containing protein</fullName>
    </recommendedName>
</protein>
<dbReference type="InterPro" id="IPR029064">
    <property type="entry name" value="Ribosomal_eL30-like_sf"/>
</dbReference>
<evidence type="ECO:0000313" key="2">
    <source>
        <dbReference type="Proteomes" id="UP000015104"/>
    </source>
</evidence>
<dbReference type="AlphaFoldDB" id="T1KIF7"/>
<evidence type="ECO:0000313" key="1">
    <source>
        <dbReference type="EnsemblMetazoa" id="tetur12g01200.1"/>
    </source>
</evidence>
<dbReference type="EMBL" id="CAEY01000112">
    <property type="status" value="NOT_ANNOTATED_CDS"/>
    <property type="molecule type" value="Genomic_DNA"/>
</dbReference>